<dbReference type="InterPro" id="IPR045874">
    <property type="entry name" value="LRK10/LRL21-25-like"/>
</dbReference>
<keyword evidence="12" id="KW-1133">Transmembrane helix</keyword>
<dbReference type="FunFam" id="1.10.510.10:FF:000240">
    <property type="entry name" value="Lectin-domain containing receptor kinase A4.3"/>
    <property type="match status" value="2"/>
</dbReference>
<dbReference type="InParanoid" id="A0A2G5D4G6"/>
<evidence type="ECO:0000256" key="6">
    <source>
        <dbReference type="ARBA" id="ARBA00022679"/>
    </source>
</evidence>
<keyword evidence="11 16" id="KW-0067">ATP-binding</keyword>
<evidence type="ECO:0000256" key="4">
    <source>
        <dbReference type="ARBA" id="ARBA00022475"/>
    </source>
</evidence>
<dbReference type="PROSITE" id="PS50011">
    <property type="entry name" value="PROTEIN_KINASE_DOM"/>
    <property type="match status" value="2"/>
</dbReference>
<comment type="similarity">
    <text evidence="3">In the C-terminal section; belongs to the protein kinase superfamily. Ser/Thr protein kinase family.</text>
</comment>
<keyword evidence="6" id="KW-0808">Transferase</keyword>
<dbReference type="SUPFAM" id="SSF56112">
    <property type="entry name" value="Protein kinase-like (PK-like)"/>
    <property type="match status" value="2"/>
</dbReference>
<gene>
    <name evidence="18" type="ORF">AQUCO_02800226v1</name>
</gene>
<keyword evidence="14" id="KW-0675">Receptor</keyword>
<evidence type="ECO:0000256" key="15">
    <source>
        <dbReference type="ARBA" id="ARBA00023180"/>
    </source>
</evidence>
<evidence type="ECO:0000256" key="3">
    <source>
        <dbReference type="ARBA" id="ARBA00010217"/>
    </source>
</evidence>
<evidence type="ECO:0000256" key="7">
    <source>
        <dbReference type="ARBA" id="ARBA00022692"/>
    </source>
</evidence>
<evidence type="ECO:0000256" key="8">
    <source>
        <dbReference type="ARBA" id="ARBA00022729"/>
    </source>
</evidence>
<keyword evidence="10" id="KW-0418">Kinase</keyword>
<evidence type="ECO:0000256" key="1">
    <source>
        <dbReference type="ARBA" id="ARBA00004251"/>
    </source>
</evidence>
<reference evidence="18 19" key="1">
    <citation type="submission" date="2017-09" db="EMBL/GenBank/DDBJ databases">
        <title>WGS assembly of Aquilegia coerulea Goldsmith.</title>
        <authorList>
            <person name="Hodges S."/>
            <person name="Kramer E."/>
            <person name="Nordborg M."/>
            <person name="Tomkins J."/>
            <person name="Borevitz J."/>
            <person name="Derieg N."/>
            <person name="Yan J."/>
            <person name="Mihaltcheva S."/>
            <person name="Hayes R.D."/>
            <person name="Rokhsar D."/>
        </authorList>
    </citation>
    <scope>NUCLEOTIDE SEQUENCE [LARGE SCALE GENOMIC DNA]</scope>
    <source>
        <strain evidence="19">cv. Goldsmith</strain>
    </source>
</reference>
<dbReference type="Gene3D" id="3.40.30.10">
    <property type="entry name" value="Glutaredoxin"/>
    <property type="match status" value="2"/>
</dbReference>
<keyword evidence="15" id="KW-0325">Glycoprotein</keyword>
<feature type="domain" description="Protein kinase" evidence="17">
    <location>
        <begin position="472"/>
        <end position="753"/>
    </location>
</feature>
<dbReference type="InterPro" id="IPR036249">
    <property type="entry name" value="Thioredoxin-like_sf"/>
</dbReference>
<dbReference type="Gene3D" id="3.30.200.20">
    <property type="entry name" value="Phosphorylase Kinase, domain 1"/>
    <property type="match status" value="2"/>
</dbReference>
<evidence type="ECO:0000256" key="14">
    <source>
        <dbReference type="ARBA" id="ARBA00023170"/>
    </source>
</evidence>
<dbReference type="AlphaFoldDB" id="A0A2G5D4G6"/>
<comment type="similarity">
    <text evidence="2">In the N-terminal section; belongs to the leguminous lectin family.</text>
</comment>
<dbReference type="InterPro" id="IPR000719">
    <property type="entry name" value="Prot_kinase_dom"/>
</dbReference>
<evidence type="ECO:0000259" key="17">
    <source>
        <dbReference type="PROSITE" id="PS50011"/>
    </source>
</evidence>
<sequence>MEYPSNLAENSNVLLRLLVDLKRTKDQVAIRGEWHMGAWLKNVRDRERQVDYIMKEFNEKTAGFFQNNLDTEDKLNSKLIESLAAVKVLIEEGNAGSESIPDHLNSLEKYQLKLFSSEDLKKFTDFNKILGSGGYSIVYQGEFEGDQVAVKVLKENSMVYETFLSERITMGRISHTNLVKLHGFCFDDDRKALVYEYMEKGSLDEILYKNPNSVEWTELYHIALQIARGLAYLHHDCGEQIIHHDIKAANVLLDKNLCPKITDFGVSNLMRNDATHITNTRTRGTDCYSAPEIYQPSFPITSKCDVYSFGIMMFEILGRRCSIPKGKIWFPEEVSNMFNKQPETIMEYCGIMENDREKAMILLMVAMWCAQYTPPIRPSMSEVVEVLEKEMSVMSPPYPFHHHNPLGFSMVHSEVPVNDISLAPSNPTPVAVPDMFINAYKQDRIKEVLEKYHSKELNVYSRMDLEVFTSGFSESNIIGTGGVGTVYRGISQDGVEVAVKVFADNDNFEQDVFMTEVRTMSTLYHKNIVKTYGYCFDNETIALIYEYIPWGSLDKILYMNHLSIEWGRLYDIVIEIAKGLCYLHDGYHHQIIHFDIKPSNILLNKNLTPKIKSVGLAKIMARNESHFDLTRIRGTVGYNAPETWMPGSKVTHQADVFSFGMMMFEVLGMRNNINKLDRSWFPERVWEKFETGQIEQLIEELGITRENREDAKILSMVALWCAQYIPHNRPSMRTVVKMLEKKLPVTPPSYPFEFSSSRPSFLISLDDDSNTEDLDESESESILQLYEKMCPPGGENSVIIYTTAIEKMKRSFKESNDVRSILQSHQIKMIEREVWDYEDELKTFVGGIVVPVLFVKGRLIGGADEVNRLEAQGKLKVLLYGIPTEDDEAKKSSELLQLFEEKCPPGGEKSVIIYTTTIERMRRPFEESNNVRAILLSHQIKMIERDVWGDDQDYEDELVDVLGKILVPVLFVKGRFIGAADEVNKLEAEGKLKVLLYGMPAEE</sequence>
<evidence type="ECO:0000256" key="9">
    <source>
        <dbReference type="ARBA" id="ARBA00022741"/>
    </source>
</evidence>
<dbReference type="SMART" id="SM00220">
    <property type="entry name" value="S_TKc"/>
    <property type="match status" value="2"/>
</dbReference>
<dbReference type="GO" id="GO:0004674">
    <property type="term" value="F:protein serine/threonine kinase activity"/>
    <property type="evidence" value="ECO:0007669"/>
    <property type="project" value="UniProtKB-KW"/>
</dbReference>
<evidence type="ECO:0000256" key="5">
    <source>
        <dbReference type="ARBA" id="ARBA00022527"/>
    </source>
</evidence>
<keyword evidence="7" id="KW-0812">Transmembrane</keyword>
<dbReference type="PROSITE" id="PS51354">
    <property type="entry name" value="GLUTAREDOXIN_2"/>
    <property type="match status" value="2"/>
</dbReference>
<dbReference type="InterPro" id="IPR008271">
    <property type="entry name" value="Ser/Thr_kinase_AS"/>
</dbReference>
<dbReference type="STRING" id="218851.A0A2G5D4G6"/>
<dbReference type="InterPro" id="IPR011009">
    <property type="entry name" value="Kinase-like_dom_sf"/>
</dbReference>
<dbReference type="OrthoDB" id="4062651at2759"/>
<protein>
    <recommendedName>
        <fullName evidence="17">Protein kinase domain-containing protein</fullName>
    </recommendedName>
</protein>
<keyword evidence="9 16" id="KW-0547">Nucleotide-binding</keyword>
<proteinExistence type="inferred from homology"/>
<dbReference type="GO" id="GO:0002229">
    <property type="term" value="P:defense response to oomycetes"/>
    <property type="evidence" value="ECO:0007669"/>
    <property type="project" value="UniProtKB-ARBA"/>
</dbReference>
<dbReference type="PROSITE" id="PS00108">
    <property type="entry name" value="PROTEIN_KINASE_ST"/>
    <property type="match status" value="2"/>
</dbReference>
<keyword evidence="5" id="KW-0723">Serine/threonine-protein kinase</keyword>
<evidence type="ECO:0000313" key="19">
    <source>
        <dbReference type="Proteomes" id="UP000230069"/>
    </source>
</evidence>
<dbReference type="Pfam" id="PF00462">
    <property type="entry name" value="Glutaredoxin"/>
    <property type="match status" value="2"/>
</dbReference>
<name>A0A2G5D4G6_AQUCA</name>
<dbReference type="GO" id="GO:0005524">
    <property type="term" value="F:ATP binding"/>
    <property type="evidence" value="ECO:0007669"/>
    <property type="project" value="UniProtKB-UniRule"/>
</dbReference>
<evidence type="ECO:0000313" key="18">
    <source>
        <dbReference type="EMBL" id="PIA38383.1"/>
    </source>
</evidence>
<evidence type="ECO:0000256" key="16">
    <source>
        <dbReference type="PROSITE-ProRule" id="PRU10141"/>
    </source>
</evidence>
<keyword evidence="8" id="KW-0732">Signal</keyword>
<dbReference type="EMBL" id="KZ305045">
    <property type="protein sequence ID" value="PIA38383.1"/>
    <property type="molecule type" value="Genomic_DNA"/>
</dbReference>
<evidence type="ECO:0000256" key="13">
    <source>
        <dbReference type="ARBA" id="ARBA00023136"/>
    </source>
</evidence>
<keyword evidence="4" id="KW-1003">Cell membrane</keyword>
<keyword evidence="19" id="KW-1185">Reference proteome</keyword>
<accession>A0A2G5D4G6</accession>
<evidence type="ECO:0000256" key="12">
    <source>
        <dbReference type="ARBA" id="ARBA00022989"/>
    </source>
</evidence>
<dbReference type="InterPro" id="IPR002109">
    <property type="entry name" value="Glutaredoxin"/>
</dbReference>
<dbReference type="InterPro" id="IPR001245">
    <property type="entry name" value="Ser-Thr/Tyr_kinase_cat_dom"/>
</dbReference>
<dbReference type="SUPFAM" id="SSF52833">
    <property type="entry name" value="Thioredoxin-like"/>
    <property type="match status" value="2"/>
</dbReference>
<evidence type="ECO:0000256" key="11">
    <source>
        <dbReference type="ARBA" id="ARBA00022840"/>
    </source>
</evidence>
<dbReference type="InterPro" id="IPR017441">
    <property type="entry name" value="Protein_kinase_ATP_BS"/>
</dbReference>
<feature type="binding site" evidence="16">
    <location>
        <position position="151"/>
    </location>
    <ligand>
        <name>ATP</name>
        <dbReference type="ChEBI" id="CHEBI:30616"/>
    </ligand>
</feature>
<dbReference type="GO" id="GO:0005886">
    <property type="term" value="C:plasma membrane"/>
    <property type="evidence" value="ECO:0007669"/>
    <property type="project" value="UniProtKB-SubCell"/>
</dbReference>
<dbReference type="Proteomes" id="UP000230069">
    <property type="component" value="Unassembled WGS sequence"/>
</dbReference>
<comment type="subcellular location">
    <subcellularLocation>
        <location evidence="1">Cell membrane</location>
        <topology evidence="1">Single-pass type I membrane protein</topology>
    </subcellularLocation>
</comment>
<keyword evidence="13" id="KW-0472">Membrane</keyword>
<dbReference type="PROSITE" id="PS00107">
    <property type="entry name" value="PROTEIN_KINASE_ATP"/>
    <property type="match status" value="1"/>
</dbReference>
<dbReference type="PANTHER" id="PTHR27009">
    <property type="entry name" value="RUST RESISTANCE KINASE LR10-RELATED"/>
    <property type="match status" value="1"/>
</dbReference>
<dbReference type="Gene3D" id="1.10.510.10">
    <property type="entry name" value="Transferase(Phosphotransferase) domain 1"/>
    <property type="match status" value="2"/>
</dbReference>
<dbReference type="Pfam" id="PF07714">
    <property type="entry name" value="PK_Tyr_Ser-Thr"/>
    <property type="match status" value="2"/>
</dbReference>
<feature type="domain" description="Protein kinase" evidence="17">
    <location>
        <begin position="124"/>
        <end position="401"/>
    </location>
</feature>
<organism evidence="18 19">
    <name type="scientific">Aquilegia coerulea</name>
    <name type="common">Rocky mountain columbine</name>
    <dbReference type="NCBI Taxonomy" id="218851"/>
    <lineage>
        <taxon>Eukaryota</taxon>
        <taxon>Viridiplantae</taxon>
        <taxon>Streptophyta</taxon>
        <taxon>Embryophyta</taxon>
        <taxon>Tracheophyta</taxon>
        <taxon>Spermatophyta</taxon>
        <taxon>Magnoliopsida</taxon>
        <taxon>Ranunculales</taxon>
        <taxon>Ranunculaceae</taxon>
        <taxon>Thalictroideae</taxon>
        <taxon>Aquilegia</taxon>
    </lineage>
</organism>
<evidence type="ECO:0000256" key="10">
    <source>
        <dbReference type="ARBA" id="ARBA00022777"/>
    </source>
</evidence>
<evidence type="ECO:0000256" key="2">
    <source>
        <dbReference type="ARBA" id="ARBA00008536"/>
    </source>
</evidence>